<gene>
    <name evidence="4" type="ORF">ACFPRK_30435</name>
</gene>
<dbReference type="Pfam" id="PF00067">
    <property type="entry name" value="p450"/>
    <property type="match status" value="1"/>
</dbReference>
<evidence type="ECO:0000256" key="3">
    <source>
        <dbReference type="SAM" id="MobiDB-lite"/>
    </source>
</evidence>
<dbReference type="Proteomes" id="UP001596208">
    <property type="component" value="Unassembled WGS sequence"/>
</dbReference>
<keyword evidence="2" id="KW-0479">Metal-binding</keyword>
<comment type="similarity">
    <text evidence="1 2">Belongs to the cytochrome P450 family.</text>
</comment>
<name>A0ABW0BCD1_9ACTN</name>
<dbReference type="Gene3D" id="1.10.630.10">
    <property type="entry name" value="Cytochrome P450"/>
    <property type="match status" value="1"/>
</dbReference>
<feature type="compositionally biased region" description="Basic and acidic residues" evidence="3">
    <location>
        <begin position="1"/>
        <end position="12"/>
    </location>
</feature>
<evidence type="ECO:0000256" key="2">
    <source>
        <dbReference type="RuleBase" id="RU000461"/>
    </source>
</evidence>
<keyword evidence="2" id="KW-0560">Oxidoreductase</keyword>
<comment type="caution">
    <text evidence="4">The sequence shown here is derived from an EMBL/GenBank/DDBJ whole genome shotgun (WGS) entry which is preliminary data.</text>
</comment>
<dbReference type="InterPro" id="IPR002397">
    <property type="entry name" value="Cyt_P450_B"/>
</dbReference>
<dbReference type="InterPro" id="IPR017972">
    <property type="entry name" value="Cyt_P450_CS"/>
</dbReference>
<organism evidence="4 5">
    <name type="scientific">Streptomyces mutomycini</name>
    <dbReference type="NCBI Taxonomy" id="284036"/>
    <lineage>
        <taxon>Bacteria</taxon>
        <taxon>Bacillati</taxon>
        <taxon>Actinomycetota</taxon>
        <taxon>Actinomycetes</taxon>
        <taxon>Kitasatosporales</taxon>
        <taxon>Streptomycetaceae</taxon>
        <taxon>Streptomyces</taxon>
    </lineage>
</organism>
<dbReference type="PROSITE" id="PS00086">
    <property type="entry name" value="CYTOCHROME_P450"/>
    <property type="match status" value="1"/>
</dbReference>
<dbReference type="PANTHER" id="PTHR46696">
    <property type="entry name" value="P450, PUTATIVE (EUROFUNG)-RELATED"/>
    <property type="match status" value="1"/>
</dbReference>
<feature type="compositionally biased region" description="Polar residues" evidence="3">
    <location>
        <begin position="86"/>
        <end position="95"/>
    </location>
</feature>
<proteinExistence type="inferred from homology"/>
<dbReference type="EMBL" id="JBHSKI010000020">
    <property type="protein sequence ID" value="MFC5174875.1"/>
    <property type="molecule type" value="Genomic_DNA"/>
</dbReference>
<dbReference type="SUPFAM" id="SSF48264">
    <property type="entry name" value="Cytochrome P450"/>
    <property type="match status" value="1"/>
</dbReference>
<keyword evidence="2" id="KW-0503">Monooxygenase</keyword>
<reference evidence="5" key="1">
    <citation type="journal article" date="2019" name="Int. J. Syst. Evol. Microbiol.">
        <title>The Global Catalogue of Microorganisms (GCM) 10K type strain sequencing project: providing services to taxonomists for standard genome sequencing and annotation.</title>
        <authorList>
            <consortium name="The Broad Institute Genomics Platform"/>
            <consortium name="The Broad Institute Genome Sequencing Center for Infectious Disease"/>
            <person name="Wu L."/>
            <person name="Ma J."/>
        </authorList>
    </citation>
    <scope>NUCLEOTIDE SEQUENCE [LARGE SCALE GENOMIC DNA]</scope>
    <source>
        <strain evidence="5">CGMCC 4.1721</strain>
    </source>
</reference>
<accession>A0ABW0BCD1</accession>
<feature type="region of interest" description="Disordered" evidence="3">
    <location>
        <begin position="1"/>
        <end position="22"/>
    </location>
</feature>
<evidence type="ECO:0000313" key="4">
    <source>
        <dbReference type="EMBL" id="MFC5174875.1"/>
    </source>
</evidence>
<keyword evidence="5" id="KW-1185">Reference proteome</keyword>
<dbReference type="InterPro" id="IPR001128">
    <property type="entry name" value="Cyt_P450"/>
</dbReference>
<evidence type="ECO:0000313" key="5">
    <source>
        <dbReference type="Proteomes" id="UP001596208"/>
    </source>
</evidence>
<dbReference type="PRINTS" id="PR00359">
    <property type="entry name" value="BP450"/>
</dbReference>
<dbReference type="InterPro" id="IPR036396">
    <property type="entry name" value="Cyt_P450_sf"/>
</dbReference>
<evidence type="ECO:0000256" key="1">
    <source>
        <dbReference type="ARBA" id="ARBA00010617"/>
    </source>
</evidence>
<dbReference type="PANTHER" id="PTHR46696:SF1">
    <property type="entry name" value="CYTOCHROME P450 YJIB-RELATED"/>
    <property type="match status" value="1"/>
</dbReference>
<dbReference type="PRINTS" id="PR00385">
    <property type="entry name" value="P450"/>
</dbReference>
<keyword evidence="2" id="KW-0408">Iron</keyword>
<keyword evidence="2" id="KW-0349">Heme</keyword>
<sequence>MSDARQTAHDAAPRTGRCPYHVPGRAQADPCMDYLHLSDDEPVRWDEDLGVWLVTGFREVTELLRHPSLSAAWPEHGRTRLHTPAESGSESGDGSRTSELVRKWFMFNDDPAHAGARKIVAPLFSAERLAAARPVVEKLVDELLAPERDVLDVMEDLAVPLSSRVICHILGLPDDVAPRLAVWAPDIAALLVADYLPEVVTRGYRALHEVTAAVDDALRGEVPEGSGLWLLGEAHRRGEIGLQDVWATASLLIYAGFETTSTFIGKAVRAALHAGAWEDVVKAGPDAAVEELLRFDTSVQQVARFATAPVDVAGHRIAAGDLVLIMLGAANRSPAVFDDPDHLTPGREIRRHLTFGFGAHYCLGAGLARLETEVVLRRLGARWDVVEEAAAPVTRSHYGLTVLEHLKVRGGTRNGA</sequence>
<protein>
    <submittedName>
        <fullName evidence="4">Cytochrome P450</fullName>
    </submittedName>
</protein>
<dbReference type="RefSeq" id="WP_078958857.1">
    <property type="nucleotide sequence ID" value="NZ_JBHSKI010000020.1"/>
</dbReference>
<feature type="region of interest" description="Disordered" evidence="3">
    <location>
        <begin position="75"/>
        <end position="95"/>
    </location>
</feature>